<dbReference type="RefSeq" id="WP_123532002.1">
    <property type="nucleotide sequence ID" value="NZ_MOBU01000006.1"/>
</dbReference>
<keyword evidence="1" id="KW-0489">Methyltransferase</keyword>
<reference evidence="1 2" key="1">
    <citation type="submission" date="2016-10" db="EMBL/GenBank/DDBJ databases">
        <title>Comparative genome analysis of multiple Pseudomonas spp. focuses on biocontrol and plant growth promoting traits.</title>
        <authorList>
            <person name="Tao X.-Y."/>
            <person name="Taylor C.G."/>
        </authorList>
    </citation>
    <scope>NUCLEOTIDE SEQUENCE [LARGE SCALE GENOMIC DNA]</scope>
    <source>
        <strain evidence="1 2">24D3</strain>
    </source>
</reference>
<dbReference type="Gene3D" id="1.10.340.30">
    <property type="entry name" value="Hypothetical protein, domain 2"/>
    <property type="match status" value="1"/>
</dbReference>
<evidence type="ECO:0000313" key="2">
    <source>
        <dbReference type="Proteomes" id="UP000285757"/>
    </source>
</evidence>
<dbReference type="EMBL" id="MOBU01000006">
    <property type="protein sequence ID" value="RON69706.1"/>
    <property type="molecule type" value="Genomic_DNA"/>
</dbReference>
<dbReference type="AlphaFoldDB" id="A0A423LN62"/>
<evidence type="ECO:0000313" key="1">
    <source>
        <dbReference type="EMBL" id="RON69706.1"/>
    </source>
</evidence>
<dbReference type="SUPFAM" id="SSF48150">
    <property type="entry name" value="DNA-glycosylase"/>
    <property type="match status" value="1"/>
</dbReference>
<sequence length="144" mass="16220">MSKTITAQDLHIRFDHADETALFKWLIASFLMGKRIQAEIAAQAWRVIVDQRERDTPRKLANCSHRELVAMLGQAHYVRYDETTAARLLALAHKLNHEYAGKVSNIVAASADRQAFEKRLAEFGGIGPKTVEIFMREAGAVLFP</sequence>
<keyword evidence="1" id="KW-0808">Transferase</keyword>
<comment type="caution">
    <text evidence="1">The sequence shown here is derived from an EMBL/GenBank/DDBJ whole genome shotgun (WGS) entry which is preliminary data.</text>
</comment>
<organism evidence="1 2">
    <name type="scientific">Pseudomonas fluorescens</name>
    <dbReference type="NCBI Taxonomy" id="294"/>
    <lineage>
        <taxon>Bacteria</taxon>
        <taxon>Pseudomonadati</taxon>
        <taxon>Pseudomonadota</taxon>
        <taxon>Gammaproteobacteria</taxon>
        <taxon>Pseudomonadales</taxon>
        <taxon>Pseudomonadaceae</taxon>
        <taxon>Pseudomonas</taxon>
    </lineage>
</organism>
<name>A0A423LN62_PSEFL</name>
<dbReference type="GO" id="GO:0032259">
    <property type="term" value="P:methylation"/>
    <property type="evidence" value="ECO:0007669"/>
    <property type="project" value="UniProtKB-KW"/>
</dbReference>
<dbReference type="GO" id="GO:0006281">
    <property type="term" value="P:DNA repair"/>
    <property type="evidence" value="ECO:0007669"/>
    <property type="project" value="InterPro"/>
</dbReference>
<protein>
    <submittedName>
        <fullName evidence="1">DNA methylase</fullName>
    </submittedName>
</protein>
<dbReference type="GO" id="GO:0008168">
    <property type="term" value="F:methyltransferase activity"/>
    <property type="evidence" value="ECO:0007669"/>
    <property type="project" value="UniProtKB-KW"/>
</dbReference>
<accession>A0A423LN62</accession>
<dbReference type="InterPro" id="IPR011257">
    <property type="entry name" value="DNA_glycosylase"/>
</dbReference>
<dbReference type="Proteomes" id="UP000285757">
    <property type="component" value="Unassembled WGS sequence"/>
</dbReference>
<proteinExistence type="predicted"/>
<gene>
    <name evidence="1" type="ORF">BK671_09850</name>
</gene>